<accession>A0A0M2NBA9</accession>
<dbReference type="InterPro" id="IPR012332">
    <property type="entry name" value="Autotransporter_pectin_lyase_C"/>
</dbReference>
<reference evidence="3 4" key="1">
    <citation type="submission" date="2015-04" db="EMBL/GenBank/DDBJ databases">
        <title>Draft genome sequence of bacteremic isolate Catabacter hongkongensis type strain HKU16T.</title>
        <authorList>
            <person name="Lau S.K."/>
            <person name="Teng J.L."/>
            <person name="Huang Y."/>
            <person name="Curreem S.O."/>
            <person name="Tsui S.K."/>
            <person name="Woo P.C."/>
        </authorList>
    </citation>
    <scope>NUCLEOTIDE SEQUENCE [LARGE SCALE GENOMIC DNA]</scope>
    <source>
        <strain evidence="3 4">HKU16</strain>
    </source>
</reference>
<evidence type="ECO:0000313" key="4">
    <source>
        <dbReference type="Proteomes" id="UP000034076"/>
    </source>
</evidence>
<feature type="region of interest" description="Disordered" evidence="1">
    <location>
        <begin position="61"/>
        <end position="152"/>
    </location>
</feature>
<feature type="signal peptide" evidence="2">
    <location>
        <begin position="1"/>
        <end position="25"/>
    </location>
</feature>
<feature type="compositionally biased region" description="Low complexity" evidence="1">
    <location>
        <begin position="124"/>
        <end position="136"/>
    </location>
</feature>
<feature type="compositionally biased region" description="Low complexity" evidence="1">
    <location>
        <begin position="96"/>
        <end position="107"/>
    </location>
</feature>
<evidence type="ECO:0000256" key="1">
    <source>
        <dbReference type="SAM" id="MobiDB-lite"/>
    </source>
</evidence>
<dbReference type="PATRIC" id="fig|270498.16.peg.3193"/>
<dbReference type="STRING" id="270498.CHK_3096"/>
<gene>
    <name evidence="3" type="ORF">CHK_3096</name>
</gene>
<dbReference type="PROSITE" id="PS51257">
    <property type="entry name" value="PROKAR_LIPOPROTEIN"/>
    <property type="match status" value="1"/>
</dbReference>
<dbReference type="RefSeq" id="WP_046444843.1">
    <property type="nucleotide sequence ID" value="NZ_LAYJ01000133.1"/>
</dbReference>
<comment type="caution">
    <text evidence="3">The sequence shown here is derived from an EMBL/GenBank/DDBJ whole genome shotgun (WGS) entry which is preliminary data.</text>
</comment>
<dbReference type="OrthoDB" id="355208at2"/>
<proteinExistence type="predicted"/>
<evidence type="ECO:0008006" key="5">
    <source>
        <dbReference type="Google" id="ProtNLM"/>
    </source>
</evidence>
<sequence length="624" mass="62172">MKKLWMIVLGITLFAFIFTACSSPAATSSAQQTGETAKEVYGQVTAVDGDEITISLGTVQEPEMDGAPDMENGGTPPSGAPSGEIPEAGSGGGQGEMPSGEPPQGSGAPDSSGEGGAPPELPSTETGTGNAEGGTPPEMPQGGGMGGFTADGTTIKITLSDDVAVTRQNGEETQEASLSDLAVNDILKMTGSGEGVGFVPAEIVIQSMGTGGPGGNMEGSDTGSIELTGVYTVDGTEETSDGTDYASSSADQNTVLVTNGGDLVLSGGTLSKTGDSSSADESNFYALNAVFAAAAGSTAQISDAQVTSDAEGANAIFATGEGSDVLVKNVTIQTAGDSSRGLDATYGGSITAQDVNITTQGAHSAPIATDRGEGTINVTTATVSAAGDGSPCIYSTGTITVNDVTGTATGSQAAVVEGKNSITMTDTDLTGAGPNGVMLYQSTSGDAAEGTAMFTAVDSRLSTTTDGPMFYVTNTEAEADLSNTELSFASGILANVAGNDTNNWGTPGSNGGDFTLKGTGQTLAGDVTCDSISTFSLILNESSAYTGAVNSENTAKEVSVSLDASSTWTLTGDSYVTVFANGDTSCANIASNGFHIYYDSENEANQWLNARTITLAGGGSLTPA</sequence>
<organism evidence="3 4">
    <name type="scientific">Christensenella hongkongensis</name>
    <dbReference type="NCBI Taxonomy" id="270498"/>
    <lineage>
        <taxon>Bacteria</taxon>
        <taxon>Bacillati</taxon>
        <taxon>Bacillota</taxon>
        <taxon>Clostridia</taxon>
        <taxon>Christensenellales</taxon>
        <taxon>Christensenellaceae</taxon>
        <taxon>Christensenella</taxon>
    </lineage>
</organism>
<dbReference type="AlphaFoldDB" id="A0A0M2NBA9"/>
<keyword evidence="4" id="KW-1185">Reference proteome</keyword>
<keyword evidence="2" id="KW-0732">Signal</keyword>
<dbReference type="Gene3D" id="2.160.20.20">
    <property type="match status" value="1"/>
</dbReference>
<name>A0A0M2NBA9_9FIRM</name>
<protein>
    <recommendedName>
        <fullName evidence="5">Carbohydrate-binding domain-containing protein</fullName>
    </recommendedName>
</protein>
<evidence type="ECO:0000313" key="3">
    <source>
        <dbReference type="EMBL" id="KKI49518.1"/>
    </source>
</evidence>
<feature type="chain" id="PRO_5018118540" description="Carbohydrate-binding domain-containing protein" evidence="2">
    <location>
        <begin position="26"/>
        <end position="624"/>
    </location>
</feature>
<dbReference type="Proteomes" id="UP000034076">
    <property type="component" value="Unassembled WGS sequence"/>
</dbReference>
<dbReference type="EMBL" id="LAYJ01000133">
    <property type="protein sequence ID" value="KKI49518.1"/>
    <property type="molecule type" value="Genomic_DNA"/>
</dbReference>
<evidence type="ECO:0000256" key="2">
    <source>
        <dbReference type="SAM" id="SignalP"/>
    </source>
</evidence>